<dbReference type="AlphaFoldDB" id="A0A8S1QQ69"/>
<keyword evidence="3" id="KW-1185">Reference proteome</keyword>
<gene>
    <name evidence="2" type="ORF">PSON_ATCC_30995.1.T1130036</name>
</gene>
<dbReference type="EMBL" id="CAJJDN010000113">
    <property type="protein sequence ID" value="CAD8117154.1"/>
    <property type="molecule type" value="Genomic_DNA"/>
</dbReference>
<name>A0A8S1QQ69_9CILI</name>
<feature type="transmembrane region" description="Helical" evidence="1">
    <location>
        <begin position="147"/>
        <end position="175"/>
    </location>
</feature>
<dbReference type="Proteomes" id="UP000692954">
    <property type="component" value="Unassembled WGS sequence"/>
</dbReference>
<keyword evidence="1" id="KW-0472">Membrane</keyword>
<feature type="transmembrane region" description="Helical" evidence="1">
    <location>
        <begin position="103"/>
        <end position="127"/>
    </location>
</feature>
<evidence type="ECO:0008006" key="4">
    <source>
        <dbReference type="Google" id="ProtNLM"/>
    </source>
</evidence>
<feature type="transmembrane region" description="Helical" evidence="1">
    <location>
        <begin position="60"/>
        <end position="82"/>
    </location>
</feature>
<evidence type="ECO:0000313" key="3">
    <source>
        <dbReference type="Proteomes" id="UP000692954"/>
    </source>
</evidence>
<dbReference type="OrthoDB" id="307218at2759"/>
<keyword evidence="1" id="KW-1133">Transmembrane helix</keyword>
<accession>A0A8S1QQ69</accession>
<feature type="transmembrane region" description="Helical" evidence="1">
    <location>
        <begin position="30"/>
        <end position="48"/>
    </location>
</feature>
<reference evidence="2" key="1">
    <citation type="submission" date="2021-01" db="EMBL/GenBank/DDBJ databases">
        <authorList>
            <consortium name="Genoscope - CEA"/>
            <person name="William W."/>
        </authorList>
    </citation>
    <scope>NUCLEOTIDE SEQUENCE</scope>
</reference>
<protein>
    <recommendedName>
        <fullName evidence="4">Transmembrane protein</fullName>
    </recommendedName>
</protein>
<organism evidence="2 3">
    <name type="scientific">Paramecium sonneborni</name>
    <dbReference type="NCBI Taxonomy" id="65129"/>
    <lineage>
        <taxon>Eukaryota</taxon>
        <taxon>Sar</taxon>
        <taxon>Alveolata</taxon>
        <taxon>Ciliophora</taxon>
        <taxon>Intramacronucleata</taxon>
        <taxon>Oligohymenophorea</taxon>
        <taxon>Peniculida</taxon>
        <taxon>Parameciidae</taxon>
        <taxon>Paramecium</taxon>
    </lineage>
</organism>
<sequence>MLVANQIEDVDVLLFQSKNLTKKKQRRMRMIFFLIIMLLFVSLELSVNGKCFLNKTKQKYFYVDIIMYFGVILIAVIEIIIQQKKIHKKFQQQVRLRAQFCQLIIYSIFISSIVGLSLYHILVQVYYFSLEFNQECFYFRDDINNQVVFATLKTIIFLLFIIVEGCIITFLIWVLKENEKAYQNPQKFKESVALFRSMSNDIVLQIK</sequence>
<keyword evidence="1" id="KW-0812">Transmembrane</keyword>
<evidence type="ECO:0000313" key="2">
    <source>
        <dbReference type="EMBL" id="CAD8117154.1"/>
    </source>
</evidence>
<proteinExistence type="predicted"/>
<comment type="caution">
    <text evidence="2">The sequence shown here is derived from an EMBL/GenBank/DDBJ whole genome shotgun (WGS) entry which is preliminary data.</text>
</comment>
<evidence type="ECO:0000256" key="1">
    <source>
        <dbReference type="SAM" id="Phobius"/>
    </source>
</evidence>